<sequence>MLTTSTAFDTFAASAGHQRDIILIVSLDATNHYFSMRPMPRGLGTAAIYPLLHSVSDITEGFDIYSKRNQISDVKFTLSDERFFPRTGVAPIRASELLEDLNGSTITLCLWVDGITDINDCLVIFKGKVLQALSIANSKAQFSAHSIGKLWDTTIPIRIIKQEWPNAPLDTQLMPIPLVYGDFSVADPY</sequence>
<gene>
    <name evidence="1" type="ORF">LCGC14_3026030</name>
</gene>
<reference evidence="1" key="1">
    <citation type="journal article" date="2015" name="Nature">
        <title>Complex archaea that bridge the gap between prokaryotes and eukaryotes.</title>
        <authorList>
            <person name="Spang A."/>
            <person name="Saw J.H."/>
            <person name="Jorgensen S.L."/>
            <person name="Zaremba-Niedzwiedzka K."/>
            <person name="Martijn J."/>
            <person name="Lind A.E."/>
            <person name="van Eijk R."/>
            <person name="Schleper C."/>
            <person name="Guy L."/>
            <person name="Ettema T.J."/>
        </authorList>
    </citation>
    <scope>NUCLEOTIDE SEQUENCE</scope>
</reference>
<evidence type="ECO:0000313" key="1">
    <source>
        <dbReference type="EMBL" id="KKK60270.1"/>
    </source>
</evidence>
<protein>
    <submittedName>
        <fullName evidence="1">Uncharacterized protein</fullName>
    </submittedName>
</protein>
<proteinExistence type="predicted"/>
<dbReference type="EMBL" id="LAZR01063052">
    <property type="protein sequence ID" value="KKK60270.1"/>
    <property type="molecule type" value="Genomic_DNA"/>
</dbReference>
<organism evidence="1">
    <name type="scientific">marine sediment metagenome</name>
    <dbReference type="NCBI Taxonomy" id="412755"/>
    <lineage>
        <taxon>unclassified sequences</taxon>
        <taxon>metagenomes</taxon>
        <taxon>ecological metagenomes</taxon>
    </lineage>
</organism>
<comment type="caution">
    <text evidence="1">The sequence shown here is derived from an EMBL/GenBank/DDBJ whole genome shotgun (WGS) entry which is preliminary data.</text>
</comment>
<name>A0A0F8XGX7_9ZZZZ</name>
<accession>A0A0F8XGX7</accession>
<feature type="non-terminal residue" evidence="1">
    <location>
        <position position="189"/>
    </location>
</feature>
<dbReference type="AlphaFoldDB" id="A0A0F8XGX7"/>